<dbReference type="InterPro" id="IPR003961">
    <property type="entry name" value="FN3_dom"/>
</dbReference>
<dbReference type="Pfam" id="PF00905">
    <property type="entry name" value="Transpeptidase"/>
    <property type="match status" value="1"/>
</dbReference>
<proteinExistence type="predicted"/>
<dbReference type="PANTHER" id="PTHR32282">
    <property type="entry name" value="BINDING PROTEIN TRANSPEPTIDASE, PUTATIVE-RELATED"/>
    <property type="match status" value="1"/>
</dbReference>
<keyword evidence="20" id="KW-1185">Reference proteome</keyword>
<keyword evidence="7" id="KW-0378">Hydrolase</keyword>
<keyword evidence="5" id="KW-0808">Transferase</keyword>
<evidence type="ECO:0000256" key="11">
    <source>
        <dbReference type="ARBA" id="ARBA00023136"/>
    </source>
</evidence>
<dbReference type="InterPro" id="IPR001460">
    <property type="entry name" value="PCN-bd_Tpept"/>
</dbReference>
<feature type="compositionally biased region" description="Low complexity" evidence="16">
    <location>
        <begin position="766"/>
        <end position="777"/>
    </location>
</feature>
<keyword evidence="10 17" id="KW-1133">Transmembrane helix</keyword>
<dbReference type="PROSITE" id="PS50853">
    <property type="entry name" value="FN3"/>
    <property type="match status" value="1"/>
</dbReference>
<dbReference type="PANTHER" id="PTHR32282:SF32">
    <property type="entry name" value="PENICILLIN-BINDING PROTEIN 2A"/>
    <property type="match status" value="1"/>
</dbReference>
<dbReference type="Proteomes" id="UP000609346">
    <property type="component" value="Unassembled WGS sequence"/>
</dbReference>
<dbReference type="InterPro" id="IPR012338">
    <property type="entry name" value="Beta-lactam/transpept-like"/>
</dbReference>
<evidence type="ECO:0000313" key="19">
    <source>
        <dbReference type="EMBL" id="MBD3918919.1"/>
    </source>
</evidence>
<reference evidence="19 20" key="1">
    <citation type="submission" date="2020-09" db="EMBL/GenBank/DDBJ databases">
        <title>Paenibacillus sp. strain PR3 16S rRNA gene Genome sequencing and assembly.</title>
        <authorList>
            <person name="Kim J."/>
        </authorList>
    </citation>
    <scope>NUCLEOTIDE SEQUENCE [LARGE SCALE GENOMIC DNA]</scope>
    <source>
        <strain evidence="19 20">PR3</strain>
    </source>
</reference>
<accession>A0ABR8MXM8</accession>
<evidence type="ECO:0000256" key="14">
    <source>
        <dbReference type="ARBA" id="ARBA00034000"/>
    </source>
</evidence>
<keyword evidence="11 17" id="KW-0472">Membrane</keyword>
<dbReference type="InterPro" id="IPR023346">
    <property type="entry name" value="Lysozyme-like_dom_sf"/>
</dbReference>
<evidence type="ECO:0000259" key="18">
    <source>
        <dbReference type="PROSITE" id="PS50853"/>
    </source>
</evidence>
<evidence type="ECO:0000256" key="2">
    <source>
        <dbReference type="ARBA" id="ARBA00022645"/>
    </source>
</evidence>
<evidence type="ECO:0000256" key="6">
    <source>
        <dbReference type="ARBA" id="ARBA00022692"/>
    </source>
</evidence>
<evidence type="ECO:0000256" key="13">
    <source>
        <dbReference type="ARBA" id="ARBA00023316"/>
    </source>
</evidence>
<comment type="catalytic activity">
    <reaction evidence="14">
        <text>Preferential cleavage: (Ac)2-L-Lys-D-Ala-|-D-Ala. Also transpeptidation of peptidyl-alanyl moieties that are N-acyl substituents of D-alanine.</text>
        <dbReference type="EC" id="3.4.16.4"/>
    </reaction>
</comment>
<evidence type="ECO:0000256" key="3">
    <source>
        <dbReference type="ARBA" id="ARBA00022670"/>
    </source>
</evidence>
<sequence>MTDQPRTRQKKATSRKGKKKRLSAKKVIIILFFTAALAVVCGIIGYLFIILNGERILAANQDKLIIPEASIVYDKDKNEIASLYKPNDARENVDLSEIPELLRNAFIATEDQRFYQHSGIDYFSLGRAVVKDIVARSKVEGGSTITQQLAKNIFLTADKTFFRKATEASIAMALENNMTKDEIIEMYLNRIYFGKGVSGIKQASEYYFGVEPKDLKLWQMATLAGMPKAPNRYNPINDPEASQTRRQVVLKLMYDQGYITEEQKNEAAAEVYDPSKMLNEKANPQLYPAFVDYVIDEAVEASGISEEELRVGGYKIYTTLNPTAQQVVEKEFANDENFEKSEDDVKVQGSMIIMDHRSGEIQAIAGGRDYQKKTWNRVTKARQPGSSFKPISSYGPALETGDFTPSSTLRDDKQCFGNYCPSDSNRVKYIGAVSMKQAIKESRNLPAVWLLNQIGVSKGVDFAKRLGFNLTSDDRNLAIALGGLTNGVSPLQMATAYSVFANEGKSVDPHTVLRIDNSNEDPVYTYHAPKAKQLIKQSTAEGLTEIMSGVTEQGGTGVKARLDRPVAGKTGTTQHGIKGLQSSANRDVWFVGYTPEWTAAVWMGYDKTDEKHLLHNSSGQAAAMFGKVMTAAMKNVPRSSFTKTTPQEPEKTTDTAPAQVTGLKAQYDTVSKSVKLSWNAVEGAGLTYRVYRKESGEAEFTRVFELADNGNVEDMSAAPGLSYQYYVAAYNAEADLEGTPSAAVALDIPPEELEPTEPTEPPVEPQQPGEGTDNQGNNGSGNNGTGSNGNGSGTGTNNGNGSGTGGTGNTGTGNGNGSNNNTNQNGTPPAEGSGSTGAGTGSTPNAGAGNAGGGRPSEPATSNGSNGSNDPIVPDVVVPAP</sequence>
<dbReference type="RefSeq" id="WP_191203207.1">
    <property type="nucleotide sequence ID" value="NZ_JACXZA010000002.1"/>
</dbReference>
<keyword evidence="2" id="KW-0121">Carboxypeptidase</keyword>
<comment type="catalytic activity">
    <reaction evidence="15">
        <text>[GlcNAc-(1-&gt;4)-Mur2Ac(oyl-L-Ala-gamma-D-Glu-L-Lys-D-Ala-D-Ala)](n)-di-trans,octa-cis-undecaprenyl diphosphate + beta-D-GlcNAc-(1-&gt;4)-Mur2Ac(oyl-L-Ala-gamma-D-Glu-L-Lys-D-Ala-D-Ala)-di-trans,octa-cis-undecaprenyl diphosphate = [GlcNAc-(1-&gt;4)-Mur2Ac(oyl-L-Ala-gamma-D-Glu-L-Lys-D-Ala-D-Ala)](n+1)-di-trans,octa-cis-undecaprenyl diphosphate + di-trans,octa-cis-undecaprenyl diphosphate + H(+)</text>
        <dbReference type="Rhea" id="RHEA:23708"/>
        <dbReference type="Rhea" id="RHEA-COMP:9602"/>
        <dbReference type="Rhea" id="RHEA-COMP:9603"/>
        <dbReference type="ChEBI" id="CHEBI:15378"/>
        <dbReference type="ChEBI" id="CHEBI:58405"/>
        <dbReference type="ChEBI" id="CHEBI:60033"/>
        <dbReference type="ChEBI" id="CHEBI:78435"/>
        <dbReference type="EC" id="2.4.99.28"/>
    </reaction>
</comment>
<feature type="compositionally biased region" description="Gly residues" evidence="16">
    <location>
        <begin position="778"/>
        <end position="816"/>
    </location>
</feature>
<keyword evidence="9" id="KW-0573">Peptidoglycan synthesis</keyword>
<dbReference type="NCBIfam" id="TIGR02074">
    <property type="entry name" value="PBP_1a_fam"/>
    <property type="match status" value="1"/>
</dbReference>
<dbReference type="Gene3D" id="3.40.710.10">
    <property type="entry name" value="DD-peptidase/beta-lactamase superfamily"/>
    <property type="match status" value="1"/>
</dbReference>
<name>A0ABR8MXM8_9BACL</name>
<evidence type="ECO:0000313" key="20">
    <source>
        <dbReference type="Proteomes" id="UP000609346"/>
    </source>
</evidence>
<dbReference type="InterPro" id="IPR036116">
    <property type="entry name" value="FN3_sf"/>
</dbReference>
<keyword evidence="8" id="KW-0133">Cell shape</keyword>
<feature type="compositionally biased region" description="Low complexity" evidence="16">
    <location>
        <begin position="817"/>
        <end position="833"/>
    </location>
</feature>
<comment type="caution">
    <text evidence="19">The sequence shown here is derived from an EMBL/GenBank/DDBJ whole genome shotgun (WGS) entry which is preliminary data.</text>
</comment>
<evidence type="ECO:0000256" key="1">
    <source>
        <dbReference type="ARBA" id="ARBA00022475"/>
    </source>
</evidence>
<dbReference type="Gene3D" id="2.60.40.10">
    <property type="entry name" value="Immunoglobulins"/>
    <property type="match status" value="1"/>
</dbReference>
<keyword evidence="12" id="KW-0511">Multifunctional enzyme</keyword>
<dbReference type="InterPro" id="IPR050396">
    <property type="entry name" value="Glycosyltr_51/Transpeptidase"/>
</dbReference>
<dbReference type="SUPFAM" id="SSF49265">
    <property type="entry name" value="Fibronectin type III"/>
    <property type="match status" value="1"/>
</dbReference>
<feature type="compositionally biased region" description="Polar residues" evidence="16">
    <location>
        <begin position="859"/>
        <end position="869"/>
    </location>
</feature>
<keyword evidence="6 17" id="KW-0812">Transmembrane</keyword>
<dbReference type="InterPro" id="IPR036950">
    <property type="entry name" value="PBP_transglycosylase"/>
</dbReference>
<feature type="compositionally biased region" description="Low complexity" evidence="16">
    <location>
        <begin position="870"/>
        <end position="881"/>
    </location>
</feature>
<organism evidence="19 20">
    <name type="scientific">Paenibacillus terricola</name>
    <dbReference type="NCBI Taxonomy" id="2763503"/>
    <lineage>
        <taxon>Bacteria</taxon>
        <taxon>Bacillati</taxon>
        <taxon>Bacillota</taxon>
        <taxon>Bacilli</taxon>
        <taxon>Bacillales</taxon>
        <taxon>Paenibacillaceae</taxon>
        <taxon>Paenibacillus</taxon>
    </lineage>
</organism>
<evidence type="ECO:0000256" key="9">
    <source>
        <dbReference type="ARBA" id="ARBA00022984"/>
    </source>
</evidence>
<evidence type="ECO:0000256" key="16">
    <source>
        <dbReference type="SAM" id="MobiDB-lite"/>
    </source>
</evidence>
<dbReference type="SUPFAM" id="SSF56601">
    <property type="entry name" value="beta-lactamase/transpeptidase-like"/>
    <property type="match status" value="1"/>
</dbReference>
<dbReference type="CDD" id="cd00063">
    <property type="entry name" value="FN3"/>
    <property type="match status" value="1"/>
</dbReference>
<dbReference type="EMBL" id="JACXZA010000002">
    <property type="protein sequence ID" value="MBD3918919.1"/>
    <property type="molecule type" value="Genomic_DNA"/>
</dbReference>
<evidence type="ECO:0000256" key="10">
    <source>
        <dbReference type="ARBA" id="ARBA00022989"/>
    </source>
</evidence>
<evidence type="ECO:0000256" key="4">
    <source>
        <dbReference type="ARBA" id="ARBA00022676"/>
    </source>
</evidence>
<evidence type="ECO:0000256" key="7">
    <source>
        <dbReference type="ARBA" id="ARBA00022801"/>
    </source>
</evidence>
<keyword evidence="13" id="KW-0961">Cell wall biogenesis/degradation</keyword>
<feature type="region of interest" description="Disordered" evidence="16">
    <location>
        <begin position="752"/>
        <end position="881"/>
    </location>
</feature>
<dbReference type="InterPro" id="IPR013783">
    <property type="entry name" value="Ig-like_fold"/>
</dbReference>
<dbReference type="SUPFAM" id="SSF53955">
    <property type="entry name" value="Lysozyme-like"/>
    <property type="match status" value="1"/>
</dbReference>
<protein>
    <submittedName>
        <fullName evidence="19">PBP1A family penicillin-binding protein</fullName>
    </submittedName>
</protein>
<feature type="transmembrane region" description="Helical" evidence="17">
    <location>
        <begin position="27"/>
        <end position="51"/>
    </location>
</feature>
<dbReference type="InterPro" id="IPR001264">
    <property type="entry name" value="Glyco_trans_51"/>
</dbReference>
<keyword evidence="4" id="KW-0328">Glycosyltransferase</keyword>
<dbReference type="Gene3D" id="1.10.3810.10">
    <property type="entry name" value="Biosynthetic peptidoglycan transglycosylase-like"/>
    <property type="match status" value="1"/>
</dbReference>
<dbReference type="Pfam" id="PF00912">
    <property type="entry name" value="Transgly"/>
    <property type="match status" value="1"/>
</dbReference>
<feature type="domain" description="Fibronectin type-III" evidence="18">
    <location>
        <begin position="656"/>
        <end position="751"/>
    </location>
</feature>
<keyword evidence="1" id="KW-1003">Cell membrane</keyword>
<gene>
    <name evidence="19" type="ORF">H8B09_09160</name>
</gene>
<evidence type="ECO:0000256" key="5">
    <source>
        <dbReference type="ARBA" id="ARBA00022679"/>
    </source>
</evidence>
<evidence type="ECO:0000256" key="8">
    <source>
        <dbReference type="ARBA" id="ARBA00022960"/>
    </source>
</evidence>
<evidence type="ECO:0000256" key="15">
    <source>
        <dbReference type="ARBA" id="ARBA00049902"/>
    </source>
</evidence>
<evidence type="ECO:0000256" key="17">
    <source>
        <dbReference type="SAM" id="Phobius"/>
    </source>
</evidence>
<evidence type="ECO:0000256" key="12">
    <source>
        <dbReference type="ARBA" id="ARBA00023268"/>
    </source>
</evidence>
<keyword evidence="3" id="KW-0645">Protease</keyword>